<dbReference type="PANTHER" id="PTHR18868:SF46">
    <property type="entry name" value="EXPRESSED PROTEIN"/>
    <property type="match status" value="1"/>
</dbReference>
<sequence>MTLVNTYEEVFGDLWDKSVWRELGKKASIINRSVVALASFNGEKMVFACTGFFIQWNGSIAVLTSASLVRNPGDENKIVENLTIEVLLPDKQQRKGKLEHYSLHYNVALVSVQGIRDLRTADIQAQLDYGNLSRVAAVGRYLRSGALMAASGDLVSWSGRLDCKFIVHSSCKITKAGIGGPLVNMGGNIIGMNFYSEKIGTPFLLWKEIDKILSYFEEKRYIYISFLNIEEFISRFFLG</sequence>
<dbReference type="PANTHER" id="PTHR18868">
    <property type="entry name" value="OS07G0665300 PROTEIN-RELATED"/>
    <property type="match status" value="1"/>
</dbReference>
<gene>
    <name evidence="1" type="ORF">HU200_056420</name>
</gene>
<dbReference type="Proteomes" id="UP000636709">
    <property type="component" value="Unassembled WGS sequence"/>
</dbReference>
<evidence type="ECO:0000313" key="2">
    <source>
        <dbReference type="Proteomes" id="UP000636709"/>
    </source>
</evidence>
<name>A0A835ARG2_9POAL</name>
<dbReference type="EMBL" id="JACEFO010002381">
    <property type="protein sequence ID" value="KAF8662219.1"/>
    <property type="molecule type" value="Genomic_DNA"/>
</dbReference>
<evidence type="ECO:0008006" key="3">
    <source>
        <dbReference type="Google" id="ProtNLM"/>
    </source>
</evidence>
<dbReference type="SUPFAM" id="SSF50494">
    <property type="entry name" value="Trypsin-like serine proteases"/>
    <property type="match status" value="1"/>
</dbReference>
<dbReference type="Pfam" id="PF13365">
    <property type="entry name" value="Trypsin_2"/>
    <property type="match status" value="1"/>
</dbReference>
<dbReference type="Gene3D" id="2.40.10.120">
    <property type="match status" value="1"/>
</dbReference>
<proteinExistence type="predicted"/>
<evidence type="ECO:0000313" key="1">
    <source>
        <dbReference type="EMBL" id="KAF8662219.1"/>
    </source>
</evidence>
<reference evidence="1" key="1">
    <citation type="submission" date="2020-07" db="EMBL/GenBank/DDBJ databases">
        <title>Genome sequence and genetic diversity analysis of an under-domesticated orphan crop, white fonio (Digitaria exilis).</title>
        <authorList>
            <person name="Bennetzen J.L."/>
            <person name="Chen S."/>
            <person name="Ma X."/>
            <person name="Wang X."/>
            <person name="Yssel A.E.J."/>
            <person name="Chaluvadi S.R."/>
            <person name="Johnson M."/>
            <person name="Gangashetty P."/>
            <person name="Hamidou F."/>
            <person name="Sanogo M.D."/>
            <person name="Zwaenepoel A."/>
            <person name="Wallace J."/>
            <person name="Van De Peer Y."/>
            <person name="Van Deynze A."/>
        </authorList>
    </citation>
    <scope>NUCLEOTIDE SEQUENCE</scope>
    <source>
        <tissue evidence="1">Leaves</tissue>
    </source>
</reference>
<keyword evidence="2" id="KW-1185">Reference proteome</keyword>
<dbReference type="InterPro" id="IPR009003">
    <property type="entry name" value="Peptidase_S1_PA"/>
</dbReference>
<dbReference type="AlphaFoldDB" id="A0A835ARG2"/>
<comment type="caution">
    <text evidence="1">The sequence shown here is derived from an EMBL/GenBank/DDBJ whole genome shotgun (WGS) entry which is preliminary data.</text>
</comment>
<protein>
    <recommendedName>
        <fullName evidence="3">Serine protease</fullName>
    </recommendedName>
</protein>
<accession>A0A835ARG2</accession>
<organism evidence="1 2">
    <name type="scientific">Digitaria exilis</name>
    <dbReference type="NCBI Taxonomy" id="1010633"/>
    <lineage>
        <taxon>Eukaryota</taxon>
        <taxon>Viridiplantae</taxon>
        <taxon>Streptophyta</taxon>
        <taxon>Embryophyta</taxon>
        <taxon>Tracheophyta</taxon>
        <taxon>Spermatophyta</taxon>
        <taxon>Magnoliopsida</taxon>
        <taxon>Liliopsida</taxon>
        <taxon>Poales</taxon>
        <taxon>Poaceae</taxon>
        <taxon>PACMAD clade</taxon>
        <taxon>Panicoideae</taxon>
        <taxon>Panicodae</taxon>
        <taxon>Paniceae</taxon>
        <taxon>Anthephorinae</taxon>
        <taxon>Digitaria</taxon>
    </lineage>
</organism>
<dbReference type="OrthoDB" id="681771at2759"/>